<evidence type="ECO:0000256" key="1">
    <source>
        <dbReference type="SAM" id="Phobius"/>
    </source>
</evidence>
<dbReference type="EMBL" id="GGFM01009375">
    <property type="protein sequence ID" value="MBW30126.1"/>
    <property type="molecule type" value="Transcribed_RNA"/>
</dbReference>
<evidence type="ECO:0000313" key="3">
    <source>
        <dbReference type="EMBL" id="MBW30126.1"/>
    </source>
</evidence>
<proteinExistence type="predicted"/>
<dbReference type="AlphaFoldDB" id="A0A2M3ZNM0"/>
<keyword evidence="2" id="KW-0732">Signal</keyword>
<sequence length="67" mass="7506">MKTMVQLLLLLLLMVLLLVCERGLLEQSGGRLQLSDRNRVQGTLGVMLLMLMLLLMLLLLVVGVLRC</sequence>
<feature type="chain" id="PRO_5014901890" evidence="2">
    <location>
        <begin position="21"/>
        <end position="67"/>
    </location>
</feature>
<protein>
    <submittedName>
        <fullName evidence="3">Putative secreted peptide</fullName>
    </submittedName>
</protein>
<keyword evidence="1" id="KW-0812">Transmembrane</keyword>
<reference evidence="3" key="1">
    <citation type="submission" date="2018-01" db="EMBL/GenBank/DDBJ databases">
        <title>An insight into the sialome of Amazonian anophelines.</title>
        <authorList>
            <person name="Ribeiro J.M."/>
            <person name="Scarpassa V."/>
            <person name="Calvo E."/>
        </authorList>
    </citation>
    <scope>NUCLEOTIDE SEQUENCE</scope>
    <source>
        <tissue evidence="3">Salivary glands</tissue>
    </source>
</reference>
<organism evidence="3">
    <name type="scientific">Anopheles braziliensis</name>
    <dbReference type="NCBI Taxonomy" id="58242"/>
    <lineage>
        <taxon>Eukaryota</taxon>
        <taxon>Metazoa</taxon>
        <taxon>Ecdysozoa</taxon>
        <taxon>Arthropoda</taxon>
        <taxon>Hexapoda</taxon>
        <taxon>Insecta</taxon>
        <taxon>Pterygota</taxon>
        <taxon>Neoptera</taxon>
        <taxon>Endopterygota</taxon>
        <taxon>Diptera</taxon>
        <taxon>Nematocera</taxon>
        <taxon>Culicoidea</taxon>
        <taxon>Culicidae</taxon>
        <taxon>Anophelinae</taxon>
        <taxon>Anopheles</taxon>
    </lineage>
</organism>
<name>A0A2M3ZNM0_9DIPT</name>
<evidence type="ECO:0000256" key="2">
    <source>
        <dbReference type="SAM" id="SignalP"/>
    </source>
</evidence>
<accession>A0A2M3ZNM0</accession>
<feature type="signal peptide" evidence="2">
    <location>
        <begin position="1"/>
        <end position="20"/>
    </location>
</feature>
<feature type="transmembrane region" description="Helical" evidence="1">
    <location>
        <begin position="46"/>
        <end position="65"/>
    </location>
</feature>
<keyword evidence="1" id="KW-1133">Transmembrane helix</keyword>
<keyword evidence="1" id="KW-0472">Membrane</keyword>